<proteinExistence type="predicted"/>
<reference evidence="2 3" key="1">
    <citation type="journal article" date="2016" name="Genome Biol. Evol.">
        <title>Divergent and convergent evolution of fungal pathogenicity.</title>
        <authorList>
            <person name="Shang Y."/>
            <person name="Xiao G."/>
            <person name="Zheng P."/>
            <person name="Cen K."/>
            <person name="Zhan S."/>
            <person name="Wang C."/>
        </authorList>
    </citation>
    <scope>NUCLEOTIDE SEQUENCE [LARGE SCALE GENOMIC DNA]</scope>
    <source>
        <strain evidence="2 3">RCEF 264</strain>
    </source>
</reference>
<sequence length="430" mass="45638">MNMNFNPLYADCQARLTALFSGVRADAPEAATVVAPVVALVQDLLDTTSRSYRDRSHRYFTQTTLFRRLKYLEDALQSDRYQRSNHALLQGRYLDLLAVQVYDETQPFVAKLCTRVAASPYAFLLEPPYPRCMPPVANACPALLRPPAPPATVAATATAKRTADASDDPPPTPTAKRICKTVPDTNDDDDDGGGGGWNNANNAFPDTHGVSRYPSWFSSVSSSVSSTSGFDIFPGLDARGPDEPQGTPASSALPPEAAPYASAQTDVHADTVGATSQTAAADAAETSPESSSITTGTQHAAPWGQEAARYPGTAPGTAAASRPRRGRGRGRGRPRGRRAVPESVASPGTAATYVPVPPHDPQDATTAAGTAPDALVNAYASLREAQLTQFHRAAMAGTKADMVEQRRATRMLQQIALEQTETLLKLSAMA</sequence>
<comment type="caution">
    <text evidence="2">The sequence shown here is derived from an EMBL/GenBank/DDBJ whole genome shotgun (WGS) entry which is preliminary data.</text>
</comment>
<dbReference type="EMBL" id="AZHD01000009">
    <property type="protein sequence ID" value="OAA60407.1"/>
    <property type="molecule type" value="Genomic_DNA"/>
</dbReference>
<feature type="region of interest" description="Disordered" evidence="1">
    <location>
        <begin position="276"/>
        <end position="355"/>
    </location>
</feature>
<dbReference type="AlphaFoldDB" id="A0A167TB24"/>
<name>A0A167TB24_9HYPO</name>
<evidence type="ECO:0000313" key="2">
    <source>
        <dbReference type="EMBL" id="OAA60407.1"/>
    </source>
</evidence>
<feature type="compositionally biased region" description="Low complexity" evidence="1">
    <location>
        <begin position="276"/>
        <end position="292"/>
    </location>
</feature>
<organism evidence="2 3">
    <name type="scientific">Niveomyces insectorum RCEF 264</name>
    <dbReference type="NCBI Taxonomy" id="1081102"/>
    <lineage>
        <taxon>Eukaryota</taxon>
        <taxon>Fungi</taxon>
        <taxon>Dikarya</taxon>
        <taxon>Ascomycota</taxon>
        <taxon>Pezizomycotina</taxon>
        <taxon>Sordariomycetes</taxon>
        <taxon>Hypocreomycetidae</taxon>
        <taxon>Hypocreales</taxon>
        <taxon>Cordycipitaceae</taxon>
        <taxon>Niveomyces</taxon>
    </lineage>
</organism>
<feature type="compositionally biased region" description="Basic residues" evidence="1">
    <location>
        <begin position="322"/>
        <end position="338"/>
    </location>
</feature>
<feature type="region of interest" description="Disordered" evidence="1">
    <location>
        <begin position="233"/>
        <end position="264"/>
    </location>
</feature>
<keyword evidence="3" id="KW-1185">Reference proteome</keyword>
<dbReference type="Proteomes" id="UP000076874">
    <property type="component" value="Unassembled WGS sequence"/>
</dbReference>
<feature type="compositionally biased region" description="Low complexity" evidence="1">
    <location>
        <begin position="248"/>
        <end position="263"/>
    </location>
</feature>
<evidence type="ECO:0000256" key="1">
    <source>
        <dbReference type="SAM" id="MobiDB-lite"/>
    </source>
</evidence>
<feature type="compositionally biased region" description="Low complexity" evidence="1">
    <location>
        <begin position="307"/>
        <end position="321"/>
    </location>
</feature>
<protein>
    <submittedName>
        <fullName evidence="2">Uncharacterized protein</fullName>
    </submittedName>
</protein>
<feature type="region of interest" description="Disordered" evidence="1">
    <location>
        <begin position="153"/>
        <end position="203"/>
    </location>
</feature>
<evidence type="ECO:0000313" key="3">
    <source>
        <dbReference type="Proteomes" id="UP000076874"/>
    </source>
</evidence>
<gene>
    <name evidence="2" type="ORF">SPI_05531</name>
</gene>
<accession>A0A167TB24</accession>